<dbReference type="InterPro" id="IPR010400">
    <property type="entry name" value="PITH_dom"/>
</dbReference>
<dbReference type="InterPro" id="IPR008979">
    <property type="entry name" value="Galactose-bd-like_sf"/>
</dbReference>
<name>A0A8H6XDN0_9AGAR</name>
<dbReference type="PANTHER" id="PTHR12175">
    <property type="entry name" value="AD039 HT014 THIOREDOXIN FAMILY TRP26"/>
    <property type="match status" value="1"/>
</dbReference>
<keyword evidence="5" id="KW-1185">Reference proteome</keyword>
<dbReference type="Gene3D" id="2.60.120.470">
    <property type="entry name" value="PITH domain"/>
    <property type="match status" value="1"/>
</dbReference>
<feature type="domain" description="PITH" evidence="3">
    <location>
        <begin position="366"/>
        <end position="544"/>
    </location>
</feature>
<feature type="region of interest" description="Disordered" evidence="2">
    <location>
        <begin position="1"/>
        <end position="189"/>
    </location>
</feature>
<dbReference type="OrthoDB" id="10263751at2759"/>
<dbReference type="GO" id="GO:0005737">
    <property type="term" value="C:cytoplasm"/>
    <property type="evidence" value="ECO:0007669"/>
    <property type="project" value="UniProtKB-ARBA"/>
</dbReference>
<evidence type="ECO:0000259" key="3">
    <source>
        <dbReference type="PROSITE" id="PS51532"/>
    </source>
</evidence>
<reference evidence="4" key="1">
    <citation type="submission" date="2020-05" db="EMBL/GenBank/DDBJ databases">
        <title>Mycena genomes resolve the evolution of fungal bioluminescence.</title>
        <authorList>
            <person name="Tsai I.J."/>
        </authorList>
    </citation>
    <scope>NUCLEOTIDE SEQUENCE</scope>
    <source>
        <strain evidence="4">CCC161011</strain>
    </source>
</reference>
<dbReference type="PANTHER" id="PTHR12175:SF5">
    <property type="entry name" value="OS03G0795500 PROTEIN"/>
    <property type="match status" value="1"/>
</dbReference>
<feature type="compositionally biased region" description="Acidic residues" evidence="2">
    <location>
        <begin position="54"/>
        <end position="63"/>
    </location>
</feature>
<dbReference type="InterPro" id="IPR037047">
    <property type="entry name" value="PITH_dom_sf"/>
</dbReference>
<comment type="similarity">
    <text evidence="1">Belongs to the PITHD1 family.</text>
</comment>
<dbReference type="AlphaFoldDB" id="A0A8H6XDN0"/>
<dbReference type="PROSITE" id="PS51532">
    <property type="entry name" value="PITH"/>
    <property type="match status" value="1"/>
</dbReference>
<gene>
    <name evidence="4" type="ORF">MVEN_02080200</name>
</gene>
<protein>
    <submittedName>
        <fullName evidence="4">JmjC domain-containing histone demethylation protein 1</fullName>
    </submittedName>
</protein>
<feature type="compositionally biased region" description="Basic and acidic residues" evidence="2">
    <location>
        <begin position="162"/>
        <end position="177"/>
    </location>
</feature>
<organism evidence="4 5">
    <name type="scientific">Mycena venus</name>
    <dbReference type="NCBI Taxonomy" id="2733690"/>
    <lineage>
        <taxon>Eukaryota</taxon>
        <taxon>Fungi</taxon>
        <taxon>Dikarya</taxon>
        <taxon>Basidiomycota</taxon>
        <taxon>Agaricomycotina</taxon>
        <taxon>Agaricomycetes</taxon>
        <taxon>Agaricomycetidae</taxon>
        <taxon>Agaricales</taxon>
        <taxon>Marasmiineae</taxon>
        <taxon>Mycenaceae</taxon>
        <taxon>Mycena</taxon>
    </lineage>
</organism>
<dbReference type="SUPFAM" id="SSF49785">
    <property type="entry name" value="Galactose-binding domain-like"/>
    <property type="match status" value="1"/>
</dbReference>
<feature type="compositionally biased region" description="Basic residues" evidence="2">
    <location>
        <begin position="123"/>
        <end position="140"/>
    </location>
</feature>
<dbReference type="Proteomes" id="UP000620124">
    <property type="component" value="Unassembled WGS sequence"/>
</dbReference>
<evidence type="ECO:0000256" key="1">
    <source>
        <dbReference type="ARBA" id="ARBA00025788"/>
    </source>
</evidence>
<dbReference type="EMBL" id="JACAZI010000021">
    <property type="protein sequence ID" value="KAF7338540.1"/>
    <property type="molecule type" value="Genomic_DNA"/>
</dbReference>
<proteinExistence type="inferred from homology"/>
<feature type="compositionally biased region" description="Polar residues" evidence="2">
    <location>
        <begin position="103"/>
        <end position="116"/>
    </location>
</feature>
<sequence>MPSKRKKRLDSDDDYKAPPAPKRPRHEVEEDIFFQTSSAPTSPHLGPSPSPQGSEDEEDEGDEIAPLPDLMVKLVGSLPTLEPSTSAACTPPRKGRPRAVSETPAQIPSPATSTIFESPVKARGGRPRVRTHQRHSRAHKNNLTSEQREEIKSSALARTKKRTAENRKKKAAEEGGRGRKHVVARKRRESAARRRAKVFSFLDDIMLPEDEGGAGFTSAMDLFRTIMSPGGDSQASANLTRFLKSHGKEIIEAIIERVPAVGQEYLDQKFDEKLEKVLQMEGQAIQDFLTRGRTTSIMQLLQDFSMEQLGDQLEGVAPTLWRILDTVATPGLLTRREKQGEARREKRLVFTTACAMLSVSRSQLANNYQLVIGLFLLASGASKREMEVLAHAGLSTSYDTIQDHIHILSAEAVIGEWLVSSLLLNIPFHQSVRVRSIVIKSSVGEQAPKRVKLLVNRPSIGFEDVEDAEEPEVAQILDLAEDDVKDGRPIALRFVRFTTVNSLHIFVVSNQGGADETRIDSIDVLGLTVETTKDLKGLKQEEHNH</sequence>
<evidence type="ECO:0000313" key="4">
    <source>
        <dbReference type="EMBL" id="KAF7338540.1"/>
    </source>
</evidence>
<accession>A0A8H6XDN0</accession>
<evidence type="ECO:0000313" key="5">
    <source>
        <dbReference type="Proteomes" id="UP000620124"/>
    </source>
</evidence>
<evidence type="ECO:0000256" key="2">
    <source>
        <dbReference type="SAM" id="MobiDB-lite"/>
    </source>
</evidence>
<comment type="caution">
    <text evidence="4">The sequence shown here is derived from an EMBL/GenBank/DDBJ whole genome shotgun (WGS) entry which is preliminary data.</text>
</comment>
<dbReference type="Pfam" id="PF06201">
    <property type="entry name" value="PITH"/>
    <property type="match status" value="1"/>
</dbReference>
<dbReference type="InterPro" id="IPR045099">
    <property type="entry name" value="PITH1-like"/>
</dbReference>
<feature type="compositionally biased region" description="Basic residues" evidence="2">
    <location>
        <begin position="178"/>
        <end position="189"/>
    </location>
</feature>